<accession>A0A6V2B1M1</accession>
<dbReference type="Pfam" id="PF13410">
    <property type="entry name" value="GST_C_2"/>
    <property type="match status" value="1"/>
</dbReference>
<feature type="domain" description="GST C-terminal" evidence="1">
    <location>
        <begin position="89"/>
        <end position="222"/>
    </location>
</feature>
<evidence type="ECO:0000313" key="4">
    <source>
        <dbReference type="EMBL" id="CAE4584398.1"/>
    </source>
</evidence>
<dbReference type="GO" id="GO:0005737">
    <property type="term" value="C:cytoplasm"/>
    <property type="evidence" value="ECO:0007669"/>
    <property type="project" value="TreeGrafter"/>
</dbReference>
<proteinExistence type="predicted"/>
<reference evidence="2" key="1">
    <citation type="submission" date="2021-01" db="EMBL/GenBank/DDBJ databases">
        <authorList>
            <person name="Corre E."/>
            <person name="Pelletier E."/>
            <person name="Niang G."/>
            <person name="Scheremetjew M."/>
            <person name="Finn R."/>
            <person name="Kale V."/>
            <person name="Holt S."/>
            <person name="Cochrane G."/>
            <person name="Meng A."/>
            <person name="Brown T."/>
            <person name="Cohen L."/>
        </authorList>
    </citation>
    <scope>NUCLEOTIDE SEQUENCE</scope>
    <source>
        <strain evidence="2">GSO104</strain>
    </source>
</reference>
<dbReference type="PROSITE" id="PS50405">
    <property type="entry name" value="GST_CTER"/>
    <property type="match status" value="1"/>
</dbReference>
<dbReference type="EMBL" id="HBNS01003924">
    <property type="protein sequence ID" value="CAE4584398.1"/>
    <property type="molecule type" value="Transcribed_RNA"/>
</dbReference>
<dbReference type="SUPFAM" id="SSF47616">
    <property type="entry name" value="GST C-terminal domain-like"/>
    <property type="match status" value="1"/>
</dbReference>
<dbReference type="GO" id="GO:0004364">
    <property type="term" value="F:glutathione transferase activity"/>
    <property type="evidence" value="ECO:0007669"/>
    <property type="project" value="InterPro"/>
</dbReference>
<dbReference type="InterPro" id="IPR047047">
    <property type="entry name" value="GST_Omega-like_C"/>
</dbReference>
<dbReference type="AlphaFoldDB" id="A0A6V2B1M1"/>
<dbReference type="EMBL" id="HBNS01003920">
    <property type="protein sequence ID" value="CAE4584394.1"/>
    <property type="molecule type" value="Transcribed_RNA"/>
</dbReference>
<dbReference type="PANTHER" id="PTHR32419:SF6">
    <property type="entry name" value="GLUTATHIONE S-TRANSFERASE OMEGA-LIKE 1-RELATED"/>
    <property type="match status" value="1"/>
</dbReference>
<dbReference type="Gene3D" id="1.20.1050.10">
    <property type="match status" value="1"/>
</dbReference>
<dbReference type="Gene3D" id="3.40.30.10">
    <property type="entry name" value="Glutaredoxin"/>
    <property type="match status" value="1"/>
</dbReference>
<gene>
    <name evidence="2" type="ORF">DBRI00130_LOCUS3184</name>
    <name evidence="3" type="ORF">DBRI00130_LOCUS3185</name>
    <name evidence="4" type="ORF">DBRI00130_LOCUS3188</name>
    <name evidence="5" type="ORF">DBRI00130_LOCUS3189</name>
</gene>
<organism evidence="2">
    <name type="scientific">Ditylum brightwellii</name>
    <dbReference type="NCBI Taxonomy" id="49249"/>
    <lineage>
        <taxon>Eukaryota</taxon>
        <taxon>Sar</taxon>
        <taxon>Stramenopiles</taxon>
        <taxon>Ochrophyta</taxon>
        <taxon>Bacillariophyta</taxon>
        <taxon>Mediophyceae</taxon>
        <taxon>Lithodesmiophycidae</taxon>
        <taxon>Lithodesmiales</taxon>
        <taxon>Lithodesmiaceae</taxon>
        <taxon>Ditylum</taxon>
    </lineage>
</organism>
<dbReference type="CDD" id="cd03190">
    <property type="entry name" value="GST_C_Omega_like"/>
    <property type="match status" value="1"/>
</dbReference>
<evidence type="ECO:0000313" key="5">
    <source>
        <dbReference type="EMBL" id="CAE4584400.1"/>
    </source>
</evidence>
<dbReference type="PANTHER" id="PTHR32419">
    <property type="entry name" value="GLUTATHIONYL-HYDROQUINONE REDUCTASE"/>
    <property type="match status" value="1"/>
</dbReference>
<evidence type="ECO:0000259" key="1">
    <source>
        <dbReference type="PROSITE" id="PS50405"/>
    </source>
</evidence>
<dbReference type="InterPro" id="IPR010987">
    <property type="entry name" value="Glutathione-S-Trfase_C-like"/>
</dbReference>
<evidence type="ECO:0000313" key="2">
    <source>
        <dbReference type="EMBL" id="CAE4584389.1"/>
    </source>
</evidence>
<dbReference type="InterPro" id="IPR036282">
    <property type="entry name" value="Glutathione-S-Trfase_C_sf"/>
</dbReference>
<sequence>MTQLVDDPVKASRGGWIFSQTNRDPLGSTDLRELYDKLSPGFTGRCTAPLLVDLKTRKIVSNESSDIVRMLNSVHMGKINSKERIELYPSELAKTIDETNAWVYELLNNGVYRCGFSTSQGAYDRASADVRQGLQKCEEILSKQPFLCGERFTESDLMLLPTVLRFDGAYSPLFKAGGVHVRLRDYPALFAWLQRCWDMDGVRDTIDLADATSSYYRQLFPLNAGGIIPTPITPEDIGLSS</sequence>
<dbReference type="EMBL" id="HBNS01003919">
    <property type="protein sequence ID" value="CAE4584389.1"/>
    <property type="molecule type" value="Transcribed_RNA"/>
</dbReference>
<evidence type="ECO:0000313" key="3">
    <source>
        <dbReference type="EMBL" id="CAE4584394.1"/>
    </source>
</evidence>
<protein>
    <recommendedName>
        <fullName evidence="1">GST C-terminal domain-containing protein</fullName>
    </recommendedName>
</protein>
<name>A0A6V2B1M1_9STRA</name>
<dbReference type="EMBL" id="HBNS01003925">
    <property type="protein sequence ID" value="CAE4584400.1"/>
    <property type="molecule type" value="Transcribed_RNA"/>
</dbReference>
<dbReference type="InterPro" id="IPR016639">
    <property type="entry name" value="GST_Omega/GSH"/>
</dbReference>